<evidence type="ECO:0000256" key="2">
    <source>
        <dbReference type="SAM" id="SignalP"/>
    </source>
</evidence>
<dbReference type="EMBL" id="JH126400">
    <property type="protein sequence ID" value="EGX94027.1"/>
    <property type="molecule type" value="Genomic_DNA"/>
</dbReference>
<dbReference type="GeneID" id="18164325"/>
<feature type="signal peptide" evidence="2">
    <location>
        <begin position="1"/>
        <end position="21"/>
    </location>
</feature>
<accession>G3J8Z5</accession>
<dbReference type="RefSeq" id="XP_006667513.1">
    <property type="nucleotide sequence ID" value="XM_006667450.1"/>
</dbReference>
<evidence type="ECO:0000313" key="3">
    <source>
        <dbReference type="EMBL" id="EGX94027.1"/>
    </source>
</evidence>
<name>G3J8Z5_CORMM</name>
<dbReference type="HOGENOM" id="CLU_1704150_0_0_1"/>
<sequence>MRCRLDLIAAAGLFAAHAAQAGPAVEPQSHARRHVDDMVVAAPCATDRTRDAHTAVLYVATVTVDVTVCVAPEPAATVPCPEYKADFVETAVSSPGPCGCDDDDDGDDGETRGKQVDAATPSRVFLSESTATTVTAVIPEETEHIPPCDEGSEF</sequence>
<gene>
    <name evidence="3" type="ORF">CCM_02298</name>
</gene>
<dbReference type="Proteomes" id="UP000001610">
    <property type="component" value="Unassembled WGS sequence"/>
</dbReference>
<proteinExistence type="predicted"/>
<evidence type="ECO:0000256" key="1">
    <source>
        <dbReference type="SAM" id="MobiDB-lite"/>
    </source>
</evidence>
<keyword evidence="4" id="KW-1185">Reference proteome</keyword>
<dbReference type="VEuPathDB" id="FungiDB:CCM_02298"/>
<feature type="region of interest" description="Disordered" evidence="1">
    <location>
        <begin position="94"/>
        <end position="124"/>
    </location>
</feature>
<dbReference type="InParanoid" id="G3J8Z5"/>
<protein>
    <submittedName>
        <fullName evidence="3">Uncharacterized protein</fullName>
    </submittedName>
</protein>
<dbReference type="KEGG" id="cmt:CCM_02298"/>
<organism evidence="3 4">
    <name type="scientific">Cordyceps militaris (strain CM01)</name>
    <name type="common">Caterpillar fungus</name>
    <dbReference type="NCBI Taxonomy" id="983644"/>
    <lineage>
        <taxon>Eukaryota</taxon>
        <taxon>Fungi</taxon>
        <taxon>Dikarya</taxon>
        <taxon>Ascomycota</taxon>
        <taxon>Pezizomycotina</taxon>
        <taxon>Sordariomycetes</taxon>
        <taxon>Hypocreomycetidae</taxon>
        <taxon>Hypocreales</taxon>
        <taxon>Cordycipitaceae</taxon>
        <taxon>Cordyceps</taxon>
    </lineage>
</organism>
<keyword evidence="2" id="KW-0732">Signal</keyword>
<evidence type="ECO:0000313" key="4">
    <source>
        <dbReference type="Proteomes" id="UP000001610"/>
    </source>
</evidence>
<dbReference type="AlphaFoldDB" id="G3J8Z5"/>
<feature type="chain" id="PRO_5003445931" evidence="2">
    <location>
        <begin position="22"/>
        <end position="154"/>
    </location>
</feature>
<reference evidence="3 4" key="1">
    <citation type="journal article" date="2011" name="Genome Biol.">
        <title>Genome sequence of the insect pathogenic fungus Cordyceps militaris, a valued traditional Chinese medicine.</title>
        <authorList>
            <person name="Zheng P."/>
            <person name="Xia Y."/>
            <person name="Xiao G."/>
            <person name="Xiong C."/>
            <person name="Hu X."/>
            <person name="Zhang S."/>
            <person name="Zheng H."/>
            <person name="Huang Y."/>
            <person name="Zhou Y."/>
            <person name="Wang S."/>
            <person name="Zhao G.P."/>
            <person name="Liu X."/>
            <person name="St Leger R.J."/>
            <person name="Wang C."/>
        </authorList>
    </citation>
    <scope>NUCLEOTIDE SEQUENCE [LARGE SCALE GENOMIC DNA]</scope>
    <source>
        <strain evidence="3 4">CM01</strain>
    </source>
</reference>